<dbReference type="Proteomes" id="UP000193380">
    <property type="component" value="Unassembled WGS sequence"/>
</dbReference>
<gene>
    <name evidence="4" type="ORF">GSONMT00071983001</name>
</gene>
<proteinExistence type="predicted"/>
<sequence length="210" mass="22502">MSSTWSGSSRVTWCQRSDGLNVTGGCPPINPPGDDNNSCDPPCQMPLSFCTEAGVCMCEEGYTEVMSSSGQLNRCSPIPILEIPTAGDKKTDVKTSRAINPTLPATIQPGRTGRTWYLQPFGPDGKLKMWVYGVAAGALVLLMFIVSMIYLACSYSVLRRHLQATESNANGTVVWMGQNVHELTYTCPDCQELGQSSSQSSGQSSSQGSS</sequence>
<evidence type="ECO:0000313" key="5">
    <source>
        <dbReference type="Proteomes" id="UP000193380"/>
    </source>
</evidence>
<evidence type="ECO:0000256" key="1">
    <source>
        <dbReference type="ARBA" id="ARBA00022737"/>
    </source>
</evidence>
<keyword evidence="1" id="KW-0677">Repeat</keyword>
<evidence type="ECO:0000259" key="3">
    <source>
        <dbReference type="Pfam" id="PF23308"/>
    </source>
</evidence>
<keyword evidence="2" id="KW-1133">Transmembrane helix</keyword>
<dbReference type="STRING" id="8022.A0A060WJT6"/>
<protein>
    <recommendedName>
        <fullName evidence="3">Thrombospondin type-1 domain-containing protein</fullName>
    </recommendedName>
</protein>
<accession>A0A060WJT6</accession>
<feature type="transmembrane region" description="Helical" evidence="2">
    <location>
        <begin position="129"/>
        <end position="153"/>
    </location>
</feature>
<name>A0A060WJT6_ONCMY</name>
<dbReference type="PaxDb" id="8022-A0A060WJT6"/>
<evidence type="ECO:0000313" key="4">
    <source>
        <dbReference type="EMBL" id="CDQ64810.1"/>
    </source>
</evidence>
<dbReference type="AlphaFoldDB" id="A0A060WJT6"/>
<evidence type="ECO:0000256" key="2">
    <source>
        <dbReference type="SAM" id="Phobius"/>
    </source>
</evidence>
<organism evidence="4 5">
    <name type="scientific">Oncorhynchus mykiss</name>
    <name type="common">Rainbow trout</name>
    <name type="synonym">Salmo gairdneri</name>
    <dbReference type="NCBI Taxonomy" id="8022"/>
    <lineage>
        <taxon>Eukaryota</taxon>
        <taxon>Metazoa</taxon>
        <taxon>Chordata</taxon>
        <taxon>Craniata</taxon>
        <taxon>Vertebrata</taxon>
        <taxon>Euteleostomi</taxon>
        <taxon>Actinopterygii</taxon>
        <taxon>Neopterygii</taxon>
        <taxon>Teleostei</taxon>
        <taxon>Protacanthopterygii</taxon>
        <taxon>Salmoniformes</taxon>
        <taxon>Salmonidae</taxon>
        <taxon>Salmoninae</taxon>
        <taxon>Oncorhynchus</taxon>
    </lineage>
</organism>
<dbReference type="EMBL" id="FR904483">
    <property type="protein sequence ID" value="CDQ64810.1"/>
    <property type="molecule type" value="Genomic_DNA"/>
</dbReference>
<keyword evidence="2" id="KW-0812">Transmembrane</keyword>
<dbReference type="Pfam" id="PF23308">
    <property type="entry name" value="TSP1_TSH7A-B_C"/>
    <property type="match status" value="1"/>
</dbReference>
<keyword evidence="2" id="KW-0472">Membrane</keyword>
<reference evidence="4" key="2">
    <citation type="submission" date="2014-03" db="EMBL/GenBank/DDBJ databases">
        <authorList>
            <person name="Genoscope - CEA"/>
        </authorList>
    </citation>
    <scope>NUCLEOTIDE SEQUENCE</scope>
</reference>
<feature type="domain" description="Thrombospondin type-1" evidence="3">
    <location>
        <begin position="41"/>
        <end position="80"/>
    </location>
</feature>
<dbReference type="InterPro" id="IPR056991">
    <property type="entry name" value="TSP1_TSH7A-B_C"/>
</dbReference>
<reference evidence="4" key="1">
    <citation type="journal article" date="2014" name="Nat. Commun.">
        <title>The rainbow trout genome provides novel insights into evolution after whole-genome duplication in vertebrates.</title>
        <authorList>
            <person name="Berthelot C."/>
            <person name="Brunet F."/>
            <person name="Chalopin D."/>
            <person name="Juanchich A."/>
            <person name="Bernard M."/>
            <person name="Noel B."/>
            <person name="Bento P."/>
            <person name="Da Silva C."/>
            <person name="Labadie K."/>
            <person name="Alberti A."/>
            <person name="Aury J.M."/>
            <person name="Louis A."/>
            <person name="Dehais P."/>
            <person name="Bardou P."/>
            <person name="Montfort J."/>
            <person name="Klopp C."/>
            <person name="Cabau C."/>
            <person name="Gaspin C."/>
            <person name="Thorgaard G.H."/>
            <person name="Boussaha M."/>
            <person name="Quillet E."/>
            <person name="Guyomard R."/>
            <person name="Galiana D."/>
            <person name="Bobe J."/>
            <person name="Volff J.N."/>
            <person name="Genet C."/>
            <person name="Wincker P."/>
            <person name="Jaillon O."/>
            <person name="Roest Crollius H."/>
            <person name="Guiguen Y."/>
        </authorList>
    </citation>
    <scope>NUCLEOTIDE SEQUENCE [LARGE SCALE GENOMIC DNA]</scope>
</reference>